<name>A0A8J8NUU8_HALGN</name>
<dbReference type="Proteomes" id="UP000785679">
    <property type="component" value="Unassembled WGS sequence"/>
</dbReference>
<feature type="transmembrane region" description="Helical" evidence="1">
    <location>
        <begin position="33"/>
        <end position="56"/>
    </location>
</feature>
<accession>A0A8J8NUU8</accession>
<keyword evidence="1" id="KW-0812">Transmembrane</keyword>
<sequence length="142" mass="16971">MRIQIWCWYWMSKPTAFSFVSLFNFFKYSLVQIFFDLSFFLPFIIFALQCTVSLILPMPSLIQTLFASYMAASQLLGDTLCFLEELKMAVLRVNLIEIYCWLSIQILNNLLKVFQKFIIKLTLRLYLNRLDILRLKEFHNNI</sequence>
<reference evidence="2" key="1">
    <citation type="submission" date="2019-06" db="EMBL/GenBank/DDBJ databases">
        <authorList>
            <person name="Zheng W."/>
        </authorList>
    </citation>
    <scope>NUCLEOTIDE SEQUENCE</scope>
    <source>
        <strain evidence="2">QDHG01</strain>
    </source>
</reference>
<dbReference type="AlphaFoldDB" id="A0A8J8NUU8"/>
<evidence type="ECO:0000313" key="2">
    <source>
        <dbReference type="EMBL" id="TNV82047.1"/>
    </source>
</evidence>
<proteinExistence type="predicted"/>
<protein>
    <submittedName>
        <fullName evidence="2">Uncharacterized protein</fullName>
    </submittedName>
</protein>
<keyword evidence="3" id="KW-1185">Reference proteome</keyword>
<keyword evidence="1" id="KW-0472">Membrane</keyword>
<evidence type="ECO:0000256" key="1">
    <source>
        <dbReference type="SAM" id="Phobius"/>
    </source>
</evidence>
<evidence type="ECO:0000313" key="3">
    <source>
        <dbReference type="Proteomes" id="UP000785679"/>
    </source>
</evidence>
<comment type="caution">
    <text evidence="2">The sequence shown here is derived from an EMBL/GenBank/DDBJ whole genome shotgun (WGS) entry which is preliminary data.</text>
</comment>
<organism evidence="2 3">
    <name type="scientific">Halteria grandinella</name>
    <dbReference type="NCBI Taxonomy" id="5974"/>
    <lineage>
        <taxon>Eukaryota</taxon>
        <taxon>Sar</taxon>
        <taxon>Alveolata</taxon>
        <taxon>Ciliophora</taxon>
        <taxon>Intramacronucleata</taxon>
        <taxon>Spirotrichea</taxon>
        <taxon>Stichotrichia</taxon>
        <taxon>Sporadotrichida</taxon>
        <taxon>Halteriidae</taxon>
        <taxon>Halteria</taxon>
    </lineage>
</organism>
<dbReference type="EMBL" id="RRYP01005422">
    <property type="protein sequence ID" value="TNV82047.1"/>
    <property type="molecule type" value="Genomic_DNA"/>
</dbReference>
<keyword evidence="1" id="KW-1133">Transmembrane helix</keyword>
<gene>
    <name evidence="2" type="ORF">FGO68_gene12347</name>
</gene>